<dbReference type="KEGG" id="bsia:CWD84_09675"/>
<evidence type="ECO:0000313" key="2">
    <source>
        <dbReference type="Proteomes" id="UP000234366"/>
    </source>
</evidence>
<gene>
    <name evidence="1" type="ORF">CWD84_09675</name>
</gene>
<reference evidence="1 2" key="1">
    <citation type="submission" date="2017-11" db="EMBL/GenBank/DDBJ databases">
        <title>Genome sequence and genome mining of multiple bioactive secondary metabolites from a deep sea-derived Bacillus siamensis SCSIO 05746.</title>
        <authorList>
            <person name="Pan H.-Q."/>
            <person name="Ju J.-H."/>
        </authorList>
    </citation>
    <scope>NUCLEOTIDE SEQUENCE [LARGE SCALE GENOMIC DNA]</scope>
    <source>
        <strain evidence="1 2">SCSIO 05746</strain>
    </source>
</reference>
<name>A0AAI8N027_9BACI</name>
<accession>A0AAI8N027</accession>
<sequence>MCRCRKSRFYAASRFLGPEGSSSSQTQNAFSSAFMHGKEGVKRHLAIKLALRSFMLQSQLVSNHRDEF</sequence>
<organism evidence="1 2">
    <name type="scientific">Bacillus siamensis</name>
    <dbReference type="NCBI Taxonomy" id="659243"/>
    <lineage>
        <taxon>Bacteria</taxon>
        <taxon>Bacillati</taxon>
        <taxon>Bacillota</taxon>
        <taxon>Bacilli</taxon>
        <taxon>Bacillales</taxon>
        <taxon>Bacillaceae</taxon>
        <taxon>Bacillus</taxon>
        <taxon>Bacillus amyloliquefaciens group</taxon>
    </lineage>
</organism>
<dbReference type="Proteomes" id="UP000234366">
    <property type="component" value="Chromosome"/>
</dbReference>
<keyword evidence="2" id="KW-1185">Reference proteome</keyword>
<proteinExistence type="predicted"/>
<dbReference type="AlphaFoldDB" id="A0AAI8N027"/>
<evidence type="ECO:0000313" key="1">
    <source>
        <dbReference type="EMBL" id="AUJ77053.1"/>
    </source>
</evidence>
<dbReference type="EMBL" id="CP025001">
    <property type="protein sequence ID" value="AUJ77053.1"/>
    <property type="molecule type" value="Genomic_DNA"/>
</dbReference>
<protein>
    <submittedName>
        <fullName evidence="1">Uncharacterized protein</fullName>
    </submittedName>
</protein>